<evidence type="ECO:0000313" key="3">
    <source>
        <dbReference type="EMBL" id="GAA5192016.1"/>
    </source>
</evidence>
<evidence type="ECO:0000256" key="1">
    <source>
        <dbReference type="SAM" id="Phobius"/>
    </source>
</evidence>
<feature type="domain" description="Chlorhexidine efflux transporter" evidence="2">
    <location>
        <begin position="83"/>
        <end position="143"/>
    </location>
</feature>
<dbReference type="Proteomes" id="UP001501600">
    <property type="component" value="Unassembled WGS sequence"/>
</dbReference>
<organism evidence="3 4">
    <name type="scientific">Ferrimonas gelatinilytica</name>
    <dbReference type="NCBI Taxonomy" id="1255257"/>
    <lineage>
        <taxon>Bacteria</taxon>
        <taxon>Pseudomonadati</taxon>
        <taxon>Pseudomonadota</taxon>
        <taxon>Gammaproteobacteria</taxon>
        <taxon>Alteromonadales</taxon>
        <taxon>Ferrimonadaceae</taxon>
        <taxon>Ferrimonas</taxon>
    </lineage>
</organism>
<feature type="domain" description="Chlorhexidine efflux transporter" evidence="2">
    <location>
        <begin position="16"/>
        <end position="76"/>
    </location>
</feature>
<dbReference type="EMBL" id="BAABLF010000013">
    <property type="protein sequence ID" value="GAA5192016.1"/>
    <property type="molecule type" value="Genomic_DNA"/>
</dbReference>
<dbReference type="InterPro" id="IPR058208">
    <property type="entry name" value="PACE"/>
</dbReference>
<name>A0ABP9S6E2_9GAMM</name>
<keyword evidence="1" id="KW-0812">Transmembrane</keyword>
<protein>
    <submittedName>
        <fullName evidence="3">PACE efflux transporter</fullName>
    </submittedName>
</protein>
<dbReference type="NCBIfam" id="NF033664">
    <property type="entry name" value="PACE_transport"/>
    <property type="match status" value="1"/>
</dbReference>
<feature type="transmembrane region" description="Helical" evidence="1">
    <location>
        <begin position="115"/>
        <end position="135"/>
    </location>
</feature>
<gene>
    <name evidence="3" type="ORF">GCM10025772_20150</name>
</gene>
<feature type="transmembrane region" description="Helical" evidence="1">
    <location>
        <begin position="49"/>
        <end position="68"/>
    </location>
</feature>
<evidence type="ECO:0000313" key="4">
    <source>
        <dbReference type="Proteomes" id="UP001501600"/>
    </source>
</evidence>
<comment type="caution">
    <text evidence="3">The sequence shown here is derived from an EMBL/GenBank/DDBJ whole genome shotgun (WGS) entry which is preliminary data.</text>
</comment>
<keyword evidence="1" id="KW-0472">Membrane</keyword>
<dbReference type="Pfam" id="PF05232">
    <property type="entry name" value="BTP"/>
    <property type="match status" value="2"/>
</dbReference>
<proteinExistence type="predicted"/>
<feature type="transmembrane region" description="Helical" evidence="1">
    <location>
        <begin position="89"/>
        <end position="109"/>
    </location>
</feature>
<feature type="transmembrane region" description="Helical" evidence="1">
    <location>
        <begin position="21"/>
        <end position="43"/>
    </location>
</feature>
<keyword evidence="4" id="KW-1185">Reference proteome</keyword>
<sequence>MVRHTRIRPNKDTLMSPLERILHAILFEIGFLSLAVPISILITGHPIDTLSVALIGVSLLTVLWNYVFNLGFDWLYGAQRLARGLRLRIWHGVSFELGLLLITTPFLMWQLQLPFWPALLLDIGFALFCMVYSVLYNWGYDLARDHFLNPPQPHSH</sequence>
<accession>A0ABP9S6E2</accession>
<dbReference type="InterPro" id="IPR007896">
    <property type="entry name" value="BTP_bacteria"/>
</dbReference>
<evidence type="ECO:0000259" key="2">
    <source>
        <dbReference type="Pfam" id="PF05232"/>
    </source>
</evidence>
<reference evidence="4" key="1">
    <citation type="journal article" date="2019" name="Int. J. Syst. Evol. Microbiol.">
        <title>The Global Catalogue of Microorganisms (GCM) 10K type strain sequencing project: providing services to taxonomists for standard genome sequencing and annotation.</title>
        <authorList>
            <consortium name="The Broad Institute Genomics Platform"/>
            <consortium name="The Broad Institute Genome Sequencing Center for Infectious Disease"/>
            <person name="Wu L."/>
            <person name="Ma J."/>
        </authorList>
    </citation>
    <scope>NUCLEOTIDE SEQUENCE [LARGE SCALE GENOMIC DNA]</scope>
    <source>
        <strain evidence="4">JCM 18720</strain>
    </source>
</reference>
<keyword evidence="1" id="KW-1133">Transmembrane helix</keyword>